<accession>A0A8H7WKJ3</accession>
<dbReference type="EMBL" id="JAFJYH010000003">
    <property type="protein sequence ID" value="KAG4426377.1"/>
    <property type="molecule type" value="Genomic_DNA"/>
</dbReference>
<dbReference type="AlphaFoldDB" id="A0A8H7WKJ3"/>
<evidence type="ECO:0000256" key="1">
    <source>
        <dbReference type="SAM" id="Phobius"/>
    </source>
</evidence>
<dbReference type="Proteomes" id="UP000664132">
    <property type="component" value="Unassembled WGS sequence"/>
</dbReference>
<comment type="caution">
    <text evidence="2">The sequence shown here is derived from an EMBL/GenBank/DDBJ whole genome shotgun (WGS) entry which is preliminary data.</text>
</comment>
<proteinExistence type="predicted"/>
<name>A0A8H7WKJ3_9HELO</name>
<organism evidence="2 3">
    <name type="scientific">Cadophora malorum</name>
    <dbReference type="NCBI Taxonomy" id="108018"/>
    <lineage>
        <taxon>Eukaryota</taxon>
        <taxon>Fungi</taxon>
        <taxon>Dikarya</taxon>
        <taxon>Ascomycota</taxon>
        <taxon>Pezizomycotina</taxon>
        <taxon>Leotiomycetes</taxon>
        <taxon>Helotiales</taxon>
        <taxon>Ploettnerulaceae</taxon>
        <taxon>Cadophora</taxon>
    </lineage>
</organism>
<protein>
    <submittedName>
        <fullName evidence="2">Uncharacterized protein</fullName>
    </submittedName>
</protein>
<keyword evidence="3" id="KW-1185">Reference proteome</keyword>
<keyword evidence="1" id="KW-1133">Transmembrane helix</keyword>
<evidence type="ECO:0000313" key="3">
    <source>
        <dbReference type="Proteomes" id="UP000664132"/>
    </source>
</evidence>
<reference evidence="2" key="1">
    <citation type="submission" date="2021-02" db="EMBL/GenBank/DDBJ databases">
        <title>Genome sequence Cadophora malorum strain M34.</title>
        <authorList>
            <person name="Stefanovic E."/>
            <person name="Vu D."/>
            <person name="Scully C."/>
            <person name="Dijksterhuis J."/>
            <person name="Roader J."/>
            <person name="Houbraken J."/>
        </authorList>
    </citation>
    <scope>NUCLEOTIDE SEQUENCE</scope>
    <source>
        <strain evidence="2">M34</strain>
    </source>
</reference>
<keyword evidence="1" id="KW-0812">Transmembrane</keyword>
<feature type="transmembrane region" description="Helical" evidence="1">
    <location>
        <begin position="24"/>
        <end position="44"/>
    </location>
</feature>
<gene>
    <name evidence="2" type="ORF">IFR04_000560</name>
</gene>
<keyword evidence="1" id="KW-0472">Membrane</keyword>
<evidence type="ECO:0000313" key="2">
    <source>
        <dbReference type="EMBL" id="KAG4426377.1"/>
    </source>
</evidence>
<sequence>MSDIVSRAKHILTLQQPDSGNHCLMTICYAFGTTVGDLAVHFGMKRMRKLGRRIASKRSRARTNAAQLGPVMWCEQIMSAHE</sequence>